<evidence type="ECO:0000313" key="5">
    <source>
        <dbReference type="EMBL" id="TLU70690.1"/>
    </source>
</evidence>
<evidence type="ECO:0000256" key="3">
    <source>
        <dbReference type="ARBA" id="ARBA00023172"/>
    </source>
</evidence>
<dbReference type="AlphaFoldDB" id="A0A5R9IYY4"/>
<comment type="caution">
    <text evidence="5">The sequence shown here is derived from an EMBL/GenBank/DDBJ whole genome shotgun (WGS) entry which is preliminary data.</text>
</comment>
<keyword evidence="2" id="KW-0238">DNA-binding</keyword>
<dbReference type="GO" id="GO:0003677">
    <property type="term" value="F:DNA binding"/>
    <property type="evidence" value="ECO:0007669"/>
    <property type="project" value="UniProtKB-KW"/>
</dbReference>
<proteinExistence type="predicted"/>
<feature type="domain" description="DDE" evidence="4">
    <location>
        <begin position="113"/>
        <end position="200"/>
    </location>
</feature>
<evidence type="ECO:0000313" key="6">
    <source>
        <dbReference type="Proteomes" id="UP000305654"/>
    </source>
</evidence>
<reference evidence="5 6" key="1">
    <citation type="submission" date="2019-05" db="EMBL/GenBank/DDBJ databases">
        <authorList>
            <person name="Pankratov T."/>
            <person name="Grouzdev D."/>
        </authorList>
    </citation>
    <scope>NUCLEOTIDE SEQUENCE [LARGE SCALE GENOMIC DNA]</scope>
    <source>
        <strain evidence="5 6">KEBCLARHB70R</strain>
    </source>
</reference>
<dbReference type="RefSeq" id="WP_138327851.1">
    <property type="nucleotide sequence ID" value="NZ_VCDI01000011.1"/>
</dbReference>
<name>A0A5R9IYY4_9PROT</name>
<evidence type="ECO:0000259" key="4">
    <source>
        <dbReference type="Pfam" id="PF13610"/>
    </source>
</evidence>
<keyword evidence="6" id="KW-1185">Reference proteome</keyword>
<protein>
    <submittedName>
        <fullName evidence="5">IS6 family transposase</fullName>
    </submittedName>
</protein>
<dbReference type="PANTHER" id="PTHR35528:SF3">
    <property type="entry name" value="BLL1675 PROTEIN"/>
    <property type="match status" value="1"/>
</dbReference>
<dbReference type="GO" id="GO:0032196">
    <property type="term" value="P:transposition"/>
    <property type="evidence" value="ECO:0007669"/>
    <property type="project" value="UniProtKB-KW"/>
</dbReference>
<organism evidence="5 6">
    <name type="scientific">Lichenicoccus roseus</name>
    <dbReference type="NCBI Taxonomy" id="2683649"/>
    <lineage>
        <taxon>Bacteria</taxon>
        <taxon>Pseudomonadati</taxon>
        <taxon>Pseudomonadota</taxon>
        <taxon>Alphaproteobacteria</taxon>
        <taxon>Acetobacterales</taxon>
        <taxon>Acetobacteraceae</taxon>
        <taxon>Lichenicoccus</taxon>
    </lineage>
</organism>
<keyword evidence="1" id="KW-0815">Transposition</keyword>
<dbReference type="EMBL" id="VCDI01000011">
    <property type="protein sequence ID" value="TLU70690.1"/>
    <property type="molecule type" value="Genomic_DNA"/>
</dbReference>
<dbReference type="PANTHER" id="PTHR35528">
    <property type="entry name" value="BLL1675 PROTEIN"/>
    <property type="match status" value="1"/>
</dbReference>
<dbReference type="GO" id="GO:0006310">
    <property type="term" value="P:DNA recombination"/>
    <property type="evidence" value="ECO:0007669"/>
    <property type="project" value="UniProtKB-KW"/>
</dbReference>
<sequence length="241" mass="27415">MNCVFCGSAAVTERPEVTARGYRRFRCRDCGRQFNERSAGALNRTCLPSDIIAFVVFCRLRYRLTLRDLSEIMALRGIEVSYEAVCDWETKLLPIMGDVLRKRRHGTRRGPGVSWFVDETYLKVRGRWAYLYRAIDRDGNLVDAILSEHRDMKAAKAFFQTARATMGYRPDRITTDGHGSYPRAIRSMLGTTVRHRTSAHLGARTPLPLCRRARPRSGGPVTGCAASARRDKQNMIRINNV</sequence>
<dbReference type="Pfam" id="PF13610">
    <property type="entry name" value="DDE_Tnp_IS240"/>
    <property type="match status" value="1"/>
</dbReference>
<accession>A0A5R9IYY4</accession>
<dbReference type="InterPro" id="IPR032874">
    <property type="entry name" value="DDE_dom"/>
</dbReference>
<dbReference type="InterPro" id="IPR052183">
    <property type="entry name" value="IS_Transposase"/>
</dbReference>
<dbReference type="InterPro" id="IPR047930">
    <property type="entry name" value="Transpos_IS6"/>
</dbReference>
<gene>
    <name evidence="5" type="ORF">FE263_20165</name>
</gene>
<keyword evidence="3" id="KW-0233">DNA recombination</keyword>
<dbReference type="OrthoDB" id="7252246at2"/>
<evidence type="ECO:0000256" key="1">
    <source>
        <dbReference type="ARBA" id="ARBA00022578"/>
    </source>
</evidence>
<evidence type="ECO:0000256" key="2">
    <source>
        <dbReference type="ARBA" id="ARBA00023125"/>
    </source>
</evidence>
<dbReference type="NCBIfam" id="NF033587">
    <property type="entry name" value="transpos_IS6"/>
    <property type="match status" value="1"/>
</dbReference>
<dbReference type="Proteomes" id="UP000305654">
    <property type="component" value="Unassembled WGS sequence"/>
</dbReference>